<evidence type="ECO:0000256" key="1">
    <source>
        <dbReference type="SAM" id="MobiDB-lite"/>
    </source>
</evidence>
<evidence type="ECO:0000256" key="2">
    <source>
        <dbReference type="SAM" id="Phobius"/>
    </source>
</evidence>
<feature type="compositionally biased region" description="Basic and acidic residues" evidence="1">
    <location>
        <begin position="85"/>
        <end position="98"/>
    </location>
</feature>
<comment type="caution">
    <text evidence="3">The sequence shown here is derived from an EMBL/GenBank/DDBJ whole genome shotgun (WGS) entry which is preliminary data.</text>
</comment>
<feature type="compositionally biased region" description="Low complexity" evidence="1">
    <location>
        <begin position="110"/>
        <end position="121"/>
    </location>
</feature>
<dbReference type="Proteomes" id="UP001597463">
    <property type="component" value="Unassembled WGS sequence"/>
</dbReference>
<protein>
    <recommendedName>
        <fullName evidence="5">SPOR domain-containing protein</fullName>
    </recommendedName>
</protein>
<feature type="region of interest" description="Disordered" evidence="1">
    <location>
        <begin position="69"/>
        <end position="190"/>
    </location>
</feature>
<keyword evidence="4" id="KW-1185">Reference proteome</keyword>
<dbReference type="RefSeq" id="WP_066483310.1">
    <property type="nucleotide sequence ID" value="NZ_BCNT01000022.1"/>
</dbReference>
<gene>
    <name evidence="3" type="ORF">ACFSW6_14850</name>
</gene>
<evidence type="ECO:0008006" key="5">
    <source>
        <dbReference type="Google" id="ProtNLM"/>
    </source>
</evidence>
<keyword evidence="2" id="KW-0812">Transmembrane</keyword>
<accession>A0ABW5UP46</accession>
<proteinExistence type="predicted"/>
<dbReference type="EMBL" id="JBHUMV010000006">
    <property type="protein sequence ID" value="MFD2755372.1"/>
    <property type="molecule type" value="Genomic_DNA"/>
</dbReference>
<organism evidence="3 4">
    <name type="scientific">Comamonas terrae</name>
    <dbReference type="NCBI Taxonomy" id="673548"/>
    <lineage>
        <taxon>Bacteria</taxon>
        <taxon>Pseudomonadati</taxon>
        <taxon>Pseudomonadota</taxon>
        <taxon>Betaproteobacteria</taxon>
        <taxon>Burkholderiales</taxon>
        <taxon>Comamonadaceae</taxon>
        <taxon>Comamonas</taxon>
    </lineage>
</organism>
<name>A0ABW5UP46_9BURK</name>
<feature type="compositionally biased region" description="Low complexity" evidence="1">
    <location>
        <begin position="146"/>
        <end position="160"/>
    </location>
</feature>
<feature type="transmembrane region" description="Helical" evidence="2">
    <location>
        <begin position="39"/>
        <end position="59"/>
    </location>
</feature>
<evidence type="ECO:0000313" key="3">
    <source>
        <dbReference type="EMBL" id="MFD2755372.1"/>
    </source>
</evidence>
<evidence type="ECO:0000313" key="4">
    <source>
        <dbReference type="Proteomes" id="UP001597463"/>
    </source>
</evidence>
<feature type="compositionally biased region" description="Pro residues" evidence="1">
    <location>
        <begin position="133"/>
        <end position="145"/>
    </location>
</feature>
<keyword evidence="2" id="KW-1133">Transmembrane helix</keyword>
<keyword evidence="2" id="KW-0472">Membrane</keyword>
<sequence>MAAPRPARVEPGMGMDLGARAPYSPPAFPAEPAAGGRPWIKWAVIAVLLIAVGAGVLLAQKMGSFSHPANMASPAPGGPAGAATTDKDGISQEDKARADALVGPQNRDTAAPAVPDAAAPASGDTVVSAPPTTQLPPPQAEPSPRPDAAATAAVAAQQPTAAPPSRPAVQNKPGARPQNRSQPTLDDLLD</sequence>
<reference evidence="4" key="1">
    <citation type="journal article" date="2019" name="Int. J. Syst. Evol. Microbiol.">
        <title>The Global Catalogue of Microorganisms (GCM) 10K type strain sequencing project: providing services to taxonomists for standard genome sequencing and annotation.</title>
        <authorList>
            <consortium name="The Broad Institute Genomics Platform"/>
            <consortium name="The Broad Institute Genome Sequencing Center for Infectious Disease"/>
            <person name="Wu L."/>
            <person name="Ma J."/>
        </authorList>
    </citation>
    <scope>NUCLEOTIDE SEQUENCE [LARGE SCALE GENOMIC DNA]</scope>
    <source>
        <strain evidence="4">TISTR 1906</strain>
    </source>
</reference>